<name>A0AAQ4EX73_AMBAM</name>
<keyword evidence="5" id="KW-0789">Thiol protease inhibitor</keyword>
<evidence type="ECO:0000313" key="9">
    <source>
        <dbReference type="EMBL" id="KAK8779514.1"/>
    </source>
</evidence>
<comment type="similarity">
    <text evidence="2">Belongs to the cystatin family.</text>
</comment>
<keyword evidence="6 7" id="KW-0732">Signal</keyword>
<dbReference type="EMBL" id="JARKHS020009750">
    <property type="protein sequence ID" value="KAK8779514.1"/>
    <property type="molecule type" value="Genomic_DNA"/>
</dbReference>
<protein>
    <recommendedName>
        <fullName evidence="8">Cystatin domain-containing protein</fullName>
    </recommendedName>
</protein>
<dbReference type="SUPFAM" id="SSF54403">
    <property type="entry name" value="Cystatin/monellin"/>
    <property type="match status" value="1"/>
</dbReference>
<evidence type="ECO:0000256" key="6">
    <source>
        <dbReference type="ARBA" id="ARBA00022729"/>
    </source>
</evidence>
<dbReference type="Gene3D" id="3.10.450.10">
    <property type="match status" value="1"/>
</dbReference>
<dbReference type="Pfam" id="PF00031">
    <property type="entry name" value="Cystatin"/>
    <property type="match status" value="1"/>
</dbReference>
<organism evidence="9 10">
    <name type="scientific">Amblyomma americanum</name>
    <name type="common">Lone star tick</name>
    <dbReference type="NCBI Taxonomy" id="6943"/>
    <lineage>
        <taxon>Eukaryota</taxon>
        <taxon>Metazoa</taxon>
        <taxon>Ecdysozoa</taxon>
        <taxon>Arthropoda</taxon>
        <taxon>Chelicerata</taxon>
        <taxon>Arachnida</taxon>
        <taxon>Acari</taxon>
        <taxon>Parasitiformes</taxon>
        <taxon>Ixodida</taxon>
        <taxon>Ixodoidea</taxon>
        <taxon>Ixodidae</taxon>
        <taxon>Amblyomminae</taxon>
        <taxon>Amblyomma</taxon>
    </lineage>
</organism>
<dbReference type="InterPro" id="IPR000010">
    <property type="entry name" value="Cystatin_dom"/>
</dbReference>
<keyword evidence="4" id="KW-0646">Protease inhibitor</keyword>
<dbReference type="PANTHER" id="PTHR46186:SF2">
    <property type="entry name" value="CYSTATIN"/>
    <property type="match status" value="1"/>
</dbReference>
<evidence type="ECO:0000256" key="3">
    <source>
        <dbReference type="ARBA" id="ARBA00022525"/>
    </source>
</evidence>
<dbReference type="GO" id="GO:0005737">
    <property type="term" value="C:cytoplasm"/>
    <property type="evidence" value="ECO:0007669"/>
    <property type="project" value="TreeGrafter"/>
</dbReference>
<dbReference type="AlphaFoldDB" id="A0AAQ4EX73"/>
<feature type="signal peptide" evidence="7">
    <location>
        <begin position="1"/>
        <end position="18"/>
    </location>
</feature>
<dbReference type="PANTHER" id="PTHR46186">
    <property type="entry name" value="CYSTATIN"/>
    <property type="match status" value="1"/>
</dbReference>
<evidence type="ECO:0000259" key="8">
    <source>
        <dbReference type="SMART" id="SM00043"/>
    </source>
</evidence>
<gene>
    <name evidence="9" type="ORF">V5799_019145</name>
</gene>
<reference evidence="9 10" key="1">
    <citation type="journal article" date="2023" name="Arcadia Sci">
        <title>De novo assembly of a long-read Amblyomma americanum tick genome.</title>
        <authorList>
            <person name="Chou S."/>
            <person name="Poskanzer K.E."/>
            <person name="Rollins M."/>
            <person name="Thuy-Boun P.S."/>
        </authorList>
    </citation>
    <scope>NUCLEOTIDE SEQUENCE [LARGE SCALE GENOMIC DNA]</scope>
    <source>
        <strain evidence="9">F_SG_1</strain>
        <tissue evidence="9">Salivary glands</tissue>
    </source>
</reference>
<dbReference type="GO" id="GO:0031982">
    <property type="term" value="C:vesicle"/>
    <property type="evidence" value="ECO:0007669"/>
    <property type="project" value="TreeGrafter"/>
</dbReference>
<dbReference type="SMART" id="SM00043">
    <property type="entry name" value="CY"/>
    <property type="match status" value="1"/>
</dbReference>
<dbReference type="InterPro" id="IPR046350">
    <property type="entry name" value="Cystatin_sf"/>
</dbReference>
<evidence type="ECO:0000256" key="4">
    <source>
        <dbReference type="ARBA" id="ARBA00022690"/>
    </source>
</evidence>
<accession>A0AAQ4EX73</accession>
<proteinExistence type="inferred from homology"/>
<comment type="caution">
    <text evidence="9">The sequence shown here is derived from an EMBL/GenBank/DDBJ whole genome shotgun (WGS) entry which is preliminary data.</text>
</comment>
<dbReference type="CDD" id="cd00042">
    <property type="entry name" value="CY"/>
    <property type="match status" value="1"/>
</dbReference>
<sequence>MLSTTLLIFAACAGVSKVEEMQGAPSNVNPYSDPKYYHLAEYALSERPLKVNSRYVTVLELTSASKQLVAGFIYRVNFTTAVTSCRRRYKMHKCTPISDKAEHICRVAFWEKEWEDFLEMQEFDCQRVHDNDYYD</sequence>
<evidence type="ECO:0000256" key="2">
    <source>
        <dbReference type="ARBA" id="ARBA00009403"/>
    </source>
</evidence>
<evidence type="ECO:0000256" key="5">
    <source>
        <dbReference type="ARBA" id="ARBA00022704"/>
    </source>
</evidence>
<keyword evidence="10" id="KW-1185">Reference proteome</keyword>
<evidence type="ECO:0000256" key="7">
    <source>
        <dbReference type="SAM" id="SignalP"/>
    </source>
</evidence>
<dbReference type="Proteomes" id="UP001321473">
    <property type="component" value="Unassembled WGS sequence"/>
</dbReference>
<evidence type="ECO:0000313" key="10">
    <source>
        <dbReference type="Proteomes" id="UP001321473"/>
    </source>
</evidence>
<feature type="chain" id="PRO_5042977544" description="Cystatin domain-containing protein" evidence="7">
    <location>
        <begin position="19"/>
        <end position="135"/>
    </location>
</feature>
<evidence type="ECO:0000256" key="1">
    <source>
        <dbReference type="ARBA" id="ARBA00004613"/>
    </source>
</evidence>
<keyword evidence="3" id="KW-0964">Secreted</keyword>
<comment type="subcellular location">
    <subcellularLocation>
        <location evidence="1">Secreted</location>
    </subcellularLocation>
</comment>
<dbReference type="GO" id="GO:0004869">
    <property type="term" value="F:cysteine-type endopeptidase inhibitor activity"/>
    <property type="evidence" value="ECO:0007669"/>
    <property type="project" value="UniProtKB-KW"/>
</dbReference>
<dbReference type="GO" id="GO:0005615">
    <property type="term" value="C:extracellular space"/>
    <property type="evidence" value="ECO:0007669"/>
    <property type="project" value="TreeGrafter"/>
</dbReference>
<feature type="domain" description="Cystatin" evidence="8">
    <location>
        <begin position="20"/>
        <end position="126"/>
    </location>
</feature>